<keyword evidence="3" id="KW-1185">Reference proteome</keyword>
<evidence type="ECO:0000259" key="1">
    <source>
        <dbReference type="Pfam" id="PF01390"/>
    </source>
</evidence>
<proteinExistence type="predicted"/>
<evidence type="ECO:0000313" key="2">
    <source>
        <dbReference type="EMBL" id="CAG5120610.1"/>
    </source>
</evidence>
<protein>
    <recommendedName>
        <fullName evidence="1">SEA domain-containing protein</fullName>
    </recommendedName>
</protein>
<feature type="domain" description="SEA" evidence="1">
    <location>
        <begin position="4"/>
        <end position="84"/>
    </location>
</feature>
<dbReference type="Gene3D" id="3.30.70.960">
    <property type="entry name" value="SEA domain"/>
    <property type="match status" value="1"/>
</dbReference>
<dbReference type="Pfam" id="PF01390">
    <property type="entry name" value="SEA"/>
    <property type="match status" value="1"/>
</dbReference>
<dbReference type="InterPro" id="IPR036364">
    <property type="entry name" value="SEA_dom_sf"/>
</dbReference>
<name>A0A8S3YZF4_9EUPU</name>
<feature type="non-terminal residue" evidence="2">
    <location>
        <position position="182"/>
    </location>
</feature>
<dbReference type="SUPFAM" id="SSF82671">
    <property type="entry name" value="SEA domain"/>
    <property type="match status" value="1"/>
</dbReference>
<dbReference type="AlphaFoldDB" id="A0A8S3YZF4"/>
<dbReference type="InterPro" id="IPR000082">
    <property type="entry name" value="SEA_dom"/>
</dbReference>
<dbReference type="OrthoDB" id="6020543at2759"/>
<dbReference type="EMBL" id="CAJHNH020000934">
    <property type="protein sequence ID" value="CAG5120610.1"/>
    <property type="molecule type" value="Genomic_DNA"/>
</dbReference>
<dbReference type="Proteomes" id="UP000678393">
    <property type="component" value="Unassembled WGS sequence"/>
</dbReference>
<organism evidence="2 3">
    <name type="scientific">Candidula unifasciata</name>
    <dbReference type="NCBI Taxonomy" id="100452"/>
    <lineage>
        <taxon>Eukaryota</taxon>
        <taxon>Metazoa</taxon>
        <taxon>Spiralia</taxon>
        <taxon>Lophotrochozoa</taxon>
        <taxon>Mollusca</taxon>
        <taxon>Gastropoda</taxon>
        <taxon>Heterobranchia</taxon>
        <taxon>Euthyneura</taxon>
        <taxon>Panpulmonata</taxon>
        <taxon>Eupulmonata</taxon>
        <taxon>Stylommatophora</taxon>
        <taxon>Helicina</taxon>
        <taxon>Helicoidea</taxon>
        <taxon>Geomitridae</taxon>
        <taxon>Candidula</taxon>
    </lineage>
</organism>
<evidence type="ECO:0000313" key="3">
    <source>
        <dbReference type="Proteomes" id="UP000678393"/>
    </source>
</evidence>
<sequence>AVGYNYTFYLHTGNFTQQLLDKNSPTFKETAFKFCKDVDKIFETTGLRAVRKRYHGCVVDSFGPNREVNFRVVLDDTDTVRPSTMFNIFAYHGDQVYIDGVYHLPLGGIYAAVDQEPSSYLLKLGTFTTHPFPFVTTTPKVLYTVMTISLDVFDPDWTAELNNSNSERFRLLAEPFCADVST</sequence>
<accession>A0A8S3YZF4</accession>
<gene>
    <name evidence="2" type="ORF">CUNI_LOCUS6168</name>
</gene>
<comment type="caution">
    <text evidence="2">The sequence shown here is derived from an EMBL/GenBank/DDBJ whole genome shotgun (WGS) entry which is preliminary data.</text>
</comment>
<reference evidence="2" key="1">
    <citation type="submission" date="2021-04" db="EMBL/GenBank/DDBJ databases">
        <authorList>
            <consortium name="Molecular Ecology Group"/>
        </authorList>
    </citation>
    <scope>NUCLEOTIDE SEQUENCE</scope>
</reference>